<reference evidence="1 2" key="1">
    <citation type="submission" date="2020-08" db="EMBL/GenBank/DDBJ databases">
        <title>Genome public.</title>
        <authorList>
            <person name="Liu C."/>
            <person name="Sun Q."/>
        </authorList>
    </citation>
    <scope>NUCLEOTIDE SEQUENCE [LARGE SCALE GENOMIC DNA]</scope>
    <source>
        <strain evidence="1 2">NSJ-56</strain>
    </source>
</reference>
<organism evidence="1 2">
    <name type="scientific">Butyricimonas hominis</name>
    <dbReference type="NCBI Taxonomy" id="2763032"/>
    <lineage>
        <taxon>Bacteria</taxon>
        <taxon>Pseudomonadati</taxon>
        <taxon>Bacteroidota</taxon>
        <taxon>Bacteroidia</taxon>
        <taxon>Bacteroidales</taxon>
        <taxon>Odoribacteraceae</taxon>
        <taxon>Butyricimonas</taxon>
    </lineage>
</organism>
<proteinExistence type="predicted"/>
<sequence length="469" mass="54292">MKSTYLFFFWLSFLFIACQETPEFPDPKFDSTDTRVYEVRRDTADFVNLECFMDVPNGIDRIEILEGRSYEVLDVLEEYKGEKELNFNYQVDVSDIVRDSSLAFIVKVYDLKYRTYNKAFMVRVKKFSVPEIILEGGGTISTDVDAFSIRATLTTGMIPIRQVRLTVDGEKQELPAVEEDMTEYLLNYRIPLRRQKEYSVQILLEDVDGRRTTKSVKIFKVREMEKPVKILCGGQLPYEVLLEYDEQNRISLIDVLEHYKFQIMYDQIKEKEVIRSISQSGYGLENPDNINYVFNYDTTGMLQNVTESWGAAVTYHVGQCLYDKEKLNGFVAGAVVVTQVAYEDITGIGEIMSEVWGTAFAATLERDRLRATDFQTMRIPTYLKQLPYSLFVPFKVGILFQDVFLSPYVYLKMVKYLDASVVVNNFSYKTDEKGRLSSLTRTSTSTGSDGRAIMYYYQFVYKDTVLPEN</sequence>
<name>A0ABR7D085_9BACT</name>
<protein>
    <submittedName>
        <fullName evidence="1">Uncharacterized protein</fullName>
    </submittedName>
</protein>
<dbReference type="Proteomes" id="UP000646484">
    <property type="component" value="Unassembled WGS sequence"/>
</dbReference>
<keyword evidence="2" id="KW-1185">Reference proteome</keyword>
<evidence type="ECO:0000313" key="2">
    <source>
        <dbReference type="Proteomes" id="UP000646484"/>
    </source>
</evidence>
<gene>
    <name evidence="1" type="ORF">H8S64_09545</name>
</gene>
<dbReference type="RefSeq" id="WP_186975897.1">
    <property type="nucleotide sequence ID" value="NZ_JACOOH010000004.1"/>
</dbReference>
<evidence type="ECO:0000313" key="1">
    <source>
        <dbReference type="EMBL" id="MBC5621341.1"/>
    </source>
</evidence>
<dbReference type="PROSITE" id="PS51257">
    <property type="entry name" value="PROKAR_LIPOPROTEIN"/>
    <property type="match status" value="1"/>
</dbReference>
<comment type="caution">
    <text evidence="1">The sequence shown here is derived from an EMBL/GenBank/DDBJ whole genome shotgun (WGS) entry which is preliminary data.</text>
</comment>
<accession>A0ABR7D085</accession>
<dbReference type="EMBL" id="JACOOH010000004">
    <property type="protein sequence ID" value="MBC5621341.1"/>
    <property type="molecule type" value="Genomic_DNA"/>
</dbReference>